<gene>
    <name evidence="1" type="ORF">EVAR_44653_1</name>
</gene>
<accession>A0A4C1XJ69</accession>
<sequence length="249" mass="29018">MSAHKSFTIFVTPKNRHEAPFSSRNNFFVILPLKTLFADERGYFTNHSNKKHMLLKAYCLLLSAVTVWAFVDEFTVNATSALLRMLILIRGLFYYQTFESWPILVQYLFQALHLGGAIVCMMRSCVLAEASTNEVGAIVSNLYKLKCRTKDKFLRADVKRFLRIIETQPPRFRLCDILPLNKKYFEKGIKRKGKHIPWEFFINRKKNSHLTGNQTRISRLRAKGSHTLSATFQDLRRVAPKGKERRKKK</sequence>
<evidence type="ECO:0000313" key="2">
    <source>
        <dbReference type="Proteomes" id="UP000299102"/>
    </source>
</evidence>
<protein>
    <submittedName>
        <fullName evidence="1">Uncharacterized protein</fullName>
    </submittedName>
</protein>
<organism evidence="1 2">
    <name type="scientific">Eumeta variegata</name>
    <name type="common">Bagworm moth</name>
    <name type="synonym">Eumeta japonica</name>
    <dbReference type="NCBI Taxonomy" id="151549"/>
    <lineage>
        <taxon>Eukaryota</taxon>
        <taxon>Metazoa</taxon>
        <taxon>Ecdysozoa</taxon>
        <taxon>Arthropoda</taxon>
        <taxon>Hexapoda</taxon>
        <taxon>Insecta</taxon>
        <taxon>Pterygota</taxon>
        <taxon>Neoptera</taxon>
        <taxon>Endopterygota</taxon>
        <taxon>Lepidoptera</taxon>
        <taxon>Glossata</taxon>
        <taxon>Ditrysia</taxon>
        <taxon>Tineoidea</taxon>
        <taxon>Psychidae</taxon>
        <taxon>Oiketicinae</taxon>
        <taxon>Eumeta</taxon>
    </lineage>
</organism>
<comment type="caution">
    <text evidence="1">The sequence shown here is derived from an EMBL/GenBank/DDBJ whole genome shotgun (WGS) entry which is preliminary data.</text>
</comment>
<dbReference type="Proteomes" id="UP000299102">
    <property type="component" value="Unassembled WGS sequence"/>
</dbReference>
<dbReference type="EMBL" id="BGZK01000836">
    <property type="protein sequence ID" value="GBP62245.1"/>
    <property type="molecule type" value="Genomic_DNA"/>
</dbReference>
<name>A0A4C1XJ69_EUMVA</name>
<evidence type="ECO:0000313" key="1">
    <source>
        <dbReference type="EMBL" id="GBP62245.1"/>
    </source>
</evidence>
<reference evidence="1 2" key="1">
    <citation type="journal article" date="2019" name="Commun. Biol.">
        <title>The bagworm genome reveals a unique fibroin gene that provides high tensile strength.</title>
        <authorList>
            <person name="Kono N."/>
            <person name="Nakamura H."/>
            <person name="Ohtoshi R."/>
            <person name="Tomita M."/>
            <person name="Numata K."/>
            <person name="Arakawa K."/>
        </authorList>
    </citation>
    <scope>NUCLEOTIDE SEQUENCE [LARGE SCALE GENOMIC DNA]</scope>
</reference>
<dbReference type="AlphaFoldDB" id="A0A4C1XJ69"/>
<keyword evidence="2" id="KW-1185">Reference proteome</keyword>
<proteinExistence type="predicted"/>